<evidence type="ECO:0000256" key="9">
    <source>
        <dbReference type="ARBA" id="ARBA00030073"/>
    </source>
</evidence>
<comment type="similarity">
    <text evidence="3">Belongs to the HTP reductase family.</text>
</comment>
<dbReference type="Gene3D" id="3.40.430.10">
    <property type="entry name" value="Dihydrofolate Reductase, subunit A"/>
    <property type="match status" value="1"/>
</dbReference>
<dbReference type="EC" id="1.1.1.302" evidence="4"/>
<dbReference type="GO" id="GO:0009231">
    <property type="term" value="P:riboflavin biosynthetic process"/>
    <property type="evidence" value="ECO:0007669"/>
    <property type="project" value="UniProtKB-KW"/>
</dbReference>
<dbReference type="SUPFAM" id="SSF53597">
    <property type="entry name" value="Dihydrofolate reductase-like"/>
    <property type="match status" value="1"/>
</dbReference>
<evidence type="ECO:0000256" key="7">
    <source>
        <dbReference type="ARBA" id="ARBA00022857"/>
    </source>
</evidence>
<dbReference type="Pfam" id="PF01872">
    <property type="entry name" value="RibD_C"/>
    <property type="match status" value="1"/>
</dbReference>
<evidence type="ECO:0000256" key="10">
    <source>
        <dbReference type="ARBA" id="ARBA00031630"/>
    </source>
</evidence>
<reference evidence="14" key="1">
    <citation type="journal article" date="2020" name="Stud. Mycol.">
        <title>101 Dothideomycetes genomes: a test case for predicting lifestyles and emergence of pathogens.</title>
        <authorList>
            <person name="Haridas S."/>
            <person name="Albert R."/>
            <person name="Binder M."/>
            <person name="Bloem J."/>
            <person name="Labutti K."/>
            <person name="Salamov A."/>
            <person name="Andreopoulos B."/>
            <person name="Baker S."/>
            <person name="Barry K."/>
            <person name="Bills G."/>
            <person name="Bluhm B."/>
            <person name="Cannon C."/>
            <person name="Castanera R."/>
            <person name="Culley D."/>
            <person name="Daum C."/>
            <person name="Ezra D."/>
            <person name="Gonzalez J."/>
            <person name="Henrissat B."/>
            <person name="Kuo A."/>
            <person name="Liang C."/>
            <person name="Lipzen A."/>
            <person name="Lutzoni F."/>
            <person name="Magnuson J."/>
            <person name="Mondo S."/>
            <person name="Nolan M."/>
            <person name="Ohm R."/>
            <person name="Pangilinan J."/>
            <person name="Park H.-J."/>
            <person name="Ramirez L."/>
            <person name="Alfaro M."/>
            <person name="Sun H."/>
            <person name="Tritt A."/>
            <person name="Yoshinaga Y."/>
            <person name="Zwiers L.-H."/>
            <person name="Turgeon B."/>
            <person name="Goodwin S."/>
            <person name="Spatafora J."/>
            <person name="Crous P."/>
            <person name="Grigoriev I."/>
        </authorList>
    </citation>
    <scope>NUCLEOTIDE SEQUENCE</scope>
    <source>
        <strain evidence="14">ATCC 16933</strain>
    </source>
</reference>
<evidence type="ECO:0000256" key="6">
    <source>
        <dbReference type="ARBA" id="ARBA00022619"/>
    </source>
</evidence>
<keyword evidence="6" id="KW-0686">Riboflavin biosynthesis</keyword>
<evidence type="ECO:0000313" key="14">
    <source>
        <dbReference type="EMBL" id="KAF2456942.1"/>
    </source>
</evidence>
<protein>
    <recommendedName>
        <fullName evidence="5">2,5-diamino-6-ribosylamino-4(3H)-pyrimidinone 5'-phosphate reductase</fullName>
        <ecNumber evidence="4">1.1.1.302</ecNumber>
    </recommendedName>
    <alternativeName>
        <fullName evidence="10">2,5-diamino-6-(5-phospho-D-ribosylamino)pyrimidin-4(3H)-one reductase</fullName>
    </alternativeName>
    <alternativeName>
        <fullName evidence="9">2,5-diamino-6-ribitylamino-4(3H)-pyrimidinone 5'-phosphate synthase</fullName>
    </alternativeName>
</protein>
<dbReference type="InterPro" id="IPR050765">
    <property type="entry name" value="Riboflavin_Biosynth_HTPR"/>
</dbReference>
<evidence type="ECO:0000256" key="8">
    <source>
        <dbReference type="ARBA" id="ARBA00023002"/>
    </source>
</evidence>
<evidence type="ECO:0000256" key="12">
    <source>
        <dbReference type="ARBA" id="ARBA00049020"/>
    </source>
</evidence>
<comment type="catalytic activity">
    <reaction evidence="12">
        <text>2,5-diamino-6-(1-D-ribitylamino)pyrimidin-4(3H)-one 5'-phosphate + NADP(+) = 2,5-diamino-6-(1-D-ribosylamino)pyrimidin-4(3H)-one 5'-phosphate + NADPH + H(+)</text>
        <dbReference type="Rhea" id="RHEA:27278"/>
        <dbReference type="ChEBI" id="CHEBI:15378"/>
        <dbReference type="ChEBI" id="CHEBI:57783"/>
        <dbReference type="ChEBI" id="CHEBI:58349"/>
        <dbReference type="ChEBI" id="CHEBI:58890"/>
        <dbReference type="ChEBI" id="CHEBI:59545"/>
        <dbReference type="EC" id="1.1.1.302"/>
    </reaction>
</comment>
<gene>
    <name evidence="14" type="ORF">BDY21DRAFT_346557</name>
</gene>
<evidence type="ECO:0000256" key="3">
    <source>
        <dbReference type="ARBA" id="ARBA00009723"/>
    </source>
</evidence>
<dbReference type="InterPro" id="IPR024072">
    <property type="entry name" value="DHFR-like_dom_sf"/>
</dbReference>
<proteinExistence type="inferred from homology"/>
<comment type="pathway">
    <text evidence="2">Cofactor biosynthesis; riboflavin biosynthesis.</text>
</comment>
<evidence type="ECO:0000256" key="4">
    <source>
        <dbReference type="ARBA" id="ARBA00012851"/>
    </source>
</evidence>
<evidence type="ECO:0000256" key="1">
    <source>
        <dbReference type="ARBA" id="ARBA00003555"/>
    </source>
</evidence>
<dbReference type="PANTHER" id="PTHR38011:SF7">
    <property type="entry name" value="2,5-DIAMINO-6-RIBOSYLAMINO-4(3H)-PYRIMIDINONE 5'-PHOSPHATE REDUCTASE"/>
    <property type="match status" value="1"/>
</dbReference>
<dbReference type="GO" id="GO:0008703">
    <property type="term" value="F:5-amino-6-(5-phosphoribosylamino)uracil reductase activity"/>
    <property type="evidence" value="ECO:0007669"/>
    <property type="project" value="InterPro"/>
</dbReference>
<keyword evidence="15" id="KW-1185">Reference proteome</keyword>
<keyword evidence="7" id="KW-0521">NADP</keyword>
<accession>A0A6A6NZL5</accession>
<evidence type="ECO:0000313" key="15">
    <source>
        <dbReference type="Proteomes" id="UP000799766"/>
    </source>
</evidence>
<evidence type="ECO:0000259" key="13">
    <source>
        <dbReference type="Pfam" id="PF01872"/>
    </source>
</evidence>
<keyword evidence="8" id="KW-0560">Oxidoreductase</keyword>
<sequence>MQANPNQHPLCAPCRCTPQPTEKHGHEHSSPRSPGDAALCVHFSLTMPPPQPVEAAVARHVLHVPAPLRQSLEPYLPQHAVPPSPHPHVTLTFATSLDGALSLAPGIQTPLSGPESKAMTHFLRSRHDAILIGVGTAIADNPSLNCRIDGAGGYGGEPLQGQPRPVVIDPRAKWDFGAADSDLSNVAAARLAKVLQLAREGRGRAPWIITALEPKKILATRKSTLEACGGKYLTLSSQSTDTGVSIFSWETIRDALANEGIRSIMIEGGGGVINALLEPVNAALVKSVIVTIAPTWLGQGGVVVCPPRRFDSCGRMIPAARLDSVQWVQCGQDIVLCGMLNQ</sequence>
<dbReference type="OrthoDB" id="5432at2759"/>
<dbReference type="PANTHER" id="PTHR38011">
    <property type="entry name" value="DIHYDROFOLATE REDUCTASE FAMILY PROTEIN (AFU_ORTHOLOGUE AFUA_8G06820)"/>
    <property type="match status" value="1"/>
</dbReference>
<evidence type="ECO:0000256" key="11">
    <source>
        <dbReference type="ARBA" id="ARBA00047550"/>
    </source>
</evidence>
<name>A0A6A6NZL5_9PEZI</name>
<evidence type="ECO:0000256" key="5">
    <source>
        <dbReference type="ARBA" id="ARBA00015035"/>
    </source>
</evidence>
<dbReference type="EMBL" id="MU001682">
    <property type="protein sequence ID" value="KAF2456942.1"/>
    <property type="molecule type" value="Genomic_DNA"/>
</dbReference>
<organism evidence="14 15">
    <name type="scientific">Lineolata rhizophorae</name>
    <dbReference type="NCBI Taxonomy" id="578093"/>
    <lineage>
        <taxon>Eukaryota</taxon>
        <taxon>Fungi</taxon>
        <taxon>Dikarya</taxon>
        <taxon>Ascomycota</taxon>
        <taxon>Pezizomycotina</taxon>
        <taxon>Dothideomycetes</taxon>
        <taxon>Dothideomycetes incertae sedis</taxon>
        <taxon>Lineolatales</taxon>
        <taxon>Lineolataceae</taxon>
        <taxon>Lineolata</taxon>
    </lineage>
</organism>
<evidence type="ECO:0000256" key="2">
    <source>
        <dbReference type="ARBA" id="ARBA00005104"/>
    </source>
</evidence>
<feature type="domain" description="Bacterial bifunctional deaminase-reductase C-terminal" evidence="13">
    <location>
        <begin position="87"/>
        <end position="336"/>
    </location>
</feature>
<dbReference type="AlphaFoldDB" id="A0A6A6NZL5"/>
<dbReference type="InterPro" id="IPR002734">
    <property type="entry name" value="RibDG_C"/>
</dbReference>
<comment type="function">
    <text evidence="1">Catalyzes an early step in riboflavin biosynthesis, the NADPH-dependent reduction of the ribose side chain of 2,5-diamino-6-ribosylamino-4(3H)-pyrimidinone 5'-phosphate, yielding 2,5-diamino-6-ribitylamino-4(3H)-pyrimidinone 5'-phosphate.</text>
</comment>
<dbReference type="Proteomes" id="UP000799766">
    <property type="component" value="Unassembled WGS sequence"/>
</dbReference>
<comment type="catalytic activity">
    <reaction evidence="11">
        <text>2,5-diamino-6-(1-D-ribitylamino)pyrimidin-4(3H)-one 5'-phosphate + NAD(+) = 2,5-diamino-6-(1-D-ribosylamino)pyrimidin-4(3H)-one 5'-phosphate + NADH + H(+)</text>
        <dbReference type="Rhea" id="RHEA:27274"/>
        <dbReference type="ChEBI" id="CHEBI:15378"/>
        <dbReference type="ChEBI" id="CHEBI:57540"/>
        <dbReference type="ChEBI" id="CHEBI:57945"/>
        <dbReference type="ChEBI" id="CHEBI:58890"/>
        <dbReference type="ChEBI" id="CHEBI:59545"/>
        <dbReference type="EC" id="1.1.1.302"/>
    </reaction>
</comment>